<keyword evidence="7" id="KW-0449">Lipoprotein</keyword>
<dbReference type="AlphaFoldDB" id="A0A8J6LCZ4"/>
<keyword evidence="6" id="KW-0472">Membrane</keyword>
<keyword evidence="5" id="KW-1133">Transmembrane helix</keyword>
<dbReference type="GO" id="GO:0098552">
    <property type="term" value="C:side of membrane"/>
    <property type="evidence" value="ECO:0007669"/>
    <property type="project" value="UniProtKB-KW"/>
</dbReference>
<feature type="signal peptide" evidence="8">
    <location>
        <begin position="1"/>
        <end position="17"/>
    </location>
</feature>
<organism evidence="9 10">
    <name type="scientific">Tenebrio molitor</name>
    <name type="common">Yellow mealworm beetle</name>
    <dbReference type="NCBI Taxonomy" id="7067"/>
    <lineage>
        <taxon>Eukaryota</taxon>
        <taxon>Metazoa</taxon>
        <taxon>Ecdysozoa</taxon>
        <taxon>Arthropoda</taxon>
        <taxon>Hexapoda</taxon>
        <taxon>Insecta</taxon>
        <taxon>Pterygota</taxon>
        <taxon>Neoptera</taxon>
        <taxon>Endopterygota</taxon>
        <taxon>Coleoptera</taxon>
        <taxon>Polyphaga</taxon>
        <taxon>Cucujiformia</taxon>
        <taxon>Tenebrionidae</taxon>
        <taxon>Tenebrio</taxon>
    </lineage>
</organism>
<gene>
    <name evidence="9" type="ORF">GEV33_006723</name>
</gene>
<keyword evidence="10" id="KW-1185">Reference proteome</keyword>
<evidence type="ECO:0000256" key="1">
    <source>
        <dbReference type="ARBA" id="ARBA00004589"/>
    </source>
</evidence>
<dbReference type="PANTHER" id="PTHR33562">
    <property type="entry name" value="ATILLA, ISOFORM B-RELATED-RELATED"/>
    <property type="match status" value="1"/>
</dbReference>
<accession>A0A8J6LCZ4</accession>
<evidence type="ECO:0000256" key="4">
    <source>
        <dbReference type="ARBA" id="ARBA00022729"/>
    </source>
</evidence>
<evidence type="ECO:0000256" key="2">
    <source>
        <dbReference type="ARBA" id="ARBA00022622"/>
    </source>
</evidence>
<dbReference type="Proteomes" id="UP000719412">
    <property type="component" value="Unassembled WGS sequence"/>
</dbReference>
<evidence type="ECO:0000256" key="6">
    <source>
        <dbReference type="ARBA" id="ARBA00023136"/>
    </source>
</evidence>
<proteinExistence type="predicted"/>
<dbReference type="InterPro" id="IPR050975">
    <property type="entry name" value="Sleep_regulator"/>
</dbReference>
<evidence type="ECO:0000256" key="7">
    <source>
        <dbReference type="ARBA" id="ARBA00023288"/>
    </source>
</evidence>
<reference evidence="9" key="2">
    <citation type="submission" date="2021-08" db="EMBL/GenBank/DDBJ databases">
        <authorList>
            <person name="Eriksson T."/>
        </authorList>
    </citation>
    <scope>NUCLEOTIDE SEQUENCE</scope>
    <source>
        <strain evidence="9">Stoneville</strain>
        <tissue evidence="9">Whole head</tissue>
    </source>
</reference>
<protein>
    <submittedName>
        <fullName evidence="9">Uncharacterized protein</fullName>
    </submittedName>
</protein>
<keyword evidence="3" id="KW-0812">Transmembrane</keyword>
<evidence type="ECO:0000313" key="9">
    <source>
        <dbReference type="EMBL" id="KAH0816067.1"/>
    </source>
</evidence>
<feature type="chain" id="PRO_5035284920" evidence="8">
    <location>
        <begin position="18"/>
        <end position="931"/>
    </location>
</feature>
<keyword evidence="2" id="KW-0325">Glycoprotein</keyword>
<sequence length="931" mass="103087">MKIQIVIILGLFTFDYCEDLNCYNCDPKSEGKCVTPKKHNPKITNCEDPSITTFAPNVTKQISNSDQRKIEPQNVEVVTMCFSMYQENELDDAKRGVYRGCIKLSNNILNVCDYMKENLDVRFNITSCITCNKSRCNNLRYLEGGGVALTEENLSDNSNITTCPNCTKSKNNPDYLGGGAAAYCNDLNCYDCDPKSEGRCVTPDVDNVKVTNCRDLEVSKGVKKQISDVDQQEIESRISNITEAVSQCFSLYMETGENDSGVYRGCIKTAKDILNACEFLAENLPNSGNITTCRVCSEDRCNVDDVGGGAAALTLSLVTSLELDCYDCTPTSQNNCISPEKHNVTRKVCQESNDLPDGMKEETSDSNDNKFECYSLYFETDSEKRGMYRGCVQKYEEYLTACDYLRHNINEGYVEGCKTCTTSGCNVDNFEIVIPNTMRAVRASAVLLAPPKNCGRGWSIENCTFRYGEHTPTKCISAHADTDELTRKQCMSDEQAESFCDKFNRYEDVTCYVCGEDLCNSGENTRIECNSSPLKKISQILATTELLKCYSCEGACETPLTQYCEANNKCFSSSTKTESRTIETKGCIAANLSDTICKDNTDSCYTCDSDFCNADPQDTEVDTGVNKCYVCIDECKEPATKHHCEKLLTAIEGKVVKAACLNYQVTNGDTVTVSKGCIPDDVVLRSTCTMANLVYPEVKCSMCAEDLCNTDDEYEDLFVDECYHCENDCEEPLAIQKCQDVLQEYTVGKCLAAKYSLDGQEHTVRTCVNVNEALQNSCDYINSLGGNCTICDTNLCNGVDSDVEENIVDECYFCEETCEEPIAIQQCKDVLGEDAKSKCLAMEYVENNQTVIVRKCVEVDDLLQDSCNNINQQGGNCTICDTNLCNGPEDTDDGDDGKGGSSLQASYKNPLDKPNNLACSALHKHFGPIRC</sequence>
<keyword evidence="4 8" id="KW-0732">Signal</keyword>
<evidence type="ECO:0000256" key="5">
    <source>
        <dbReference type="ARBA" id="ARBA00022989"/>
    </source>
</evidence>
<dbReference type="EMBL" id="JABDTM020022127">
    <property type="protein sequence ID" value="KAH0816067.1"/>
    <property type="molecule type" value="Genomic_DNA"/>
</dbReference>
<name>A0A8J6LCZ4_TENMO</name>
<evidence type="ECO:0000256" key="8">
    <source>
        <dbReference type="SAM" id="SignalP"/>
    </source>
</evidence>
<evidence type="ECO:0000313" key="10">
    <source>
        <dbReference type="Proteomes" id="UP000719412"/>
    </source>
</evidence>
<evidence type="ECO:0000256" key="3">
    <source>
        <dbReference type="ARBA" id="ARBA00022692"/>
    </source>
</evidence>
<reference evidence="9" key="1">
    <citation type="journal article" date="2020" name="J Insects Food Feed">
        <title>The yellow mealworm (Tenebrio molitor) genome: a resource for the emerging insects as food and feed industry.</title>
        <authorList>
            <person name="Eriksson T."/>
            <person name="Andere A."/>
            <person name="Kelstrup H."/>
            <person name="Emery V."/>
            <person name="Picard C."/>
        </authorList>
    </citation>
    <scope>NUCLEOTIDE SEQUENCE</scope>
    <source>
        <strain evidence="9">Stoneville</strain>
        <tissue evidence="9">Whole head</tissue>
    </source>
</reference>
<comment type="subcellular location">
    <subcellularLocation>
        <location evidence="1">Membrane</location>
        <topology evidence="1">Lipid-anchor</topology>
        <topology evidence="1">GPI-anchor</topology>
    </subcellularLocation>
</comment>
<comment type="caution">
    <text evidence="9">The sequence shown here is derived from an EMBL/GenBank/DDBJ whole genome shotgun (WGS) entry which is preliminary data.</text>
</comment>
<keyword evidence="2" id="KW-0336">GPI-anchor</keyword>